<protein>
    <submittedName>
        <fullName evidence="1">Uncharacterized protein</fullName>
    </submittedName>
</protein>
<comment type="caution">
    <text evidence="1">The sequence shown here is derived from an EMBL/GenBank/DDBJ whole genome shotgun (WGS) entry which is preliminary data.</text>
</comment>
<keyword evidence="2" id="KW-1185">Reference proteome</keyword>
<evidence type="ECO:0000313" key="1">
    <source>
        <dbReference type="EMBL" id="VVV00688.1"/>
    </source>
</evidence>
<organism evidence="1 2">
    <name type="scientific">Mesonia oceanica</name>
    <dbReference type="NCBI Taxonomy" id="2687242"/>
    <lineage>
        <taxon>Bacteria</taxon>
        <taxon>Pseudomonadati</taxon>
        <taxon>Bacteroidota</taxon>
        <taxon>Flavobacteriia</taxon>
        <taxon>Flavobacteriales</taxon>
        <taxon>Flavobacteriaceae</taxon>
        <taxon>Mesonia</taxon>
    </lineage>
</organism>
<dbReference type="Proteomes" id="UP000356253">
    <property type="component" value="Unassembled WGS sequence"/>
</dbReference>
<name>A0AC61Y978_9FLAO</name>
<reference evidence="1" key="1">
    <citation type="submission" date="2019-09" db="EMBL/GenBank/DDBJ databases">
        <authorList>
            <person name="Rodrigo-Torres L."/>
            <person name="Arahal R. D."/>
            <person name="Lucena T."/>
        </authorList>
    </citation>
    <scope>NUCLEOTIDE SEQUENCE</scope>
    <source>
        <strain evidence="1">ISS653</strain>
    </source>
</reference>
<gene>
    <name evidence="1" type="ORF">FVB9532_01962</name>
</gene>
<dbReference type="EMBL" id="CABVMM010000007">
    <property type="protein sequence ID" value="VVV00688.1"/>
    <property type="molecule type" value="Genomic_DNA"/>
</dbReference>
<sequence length="1185" mass="126718">MVLMEIYLFLTKINIMIKKILLKLPLLAILVSVSLFGQTTPVTESFSNIGNSGSYGTSTWTGDDGGTWTATDAREDESINGKAITIRDGKLTSPSITGGAGTITLTTQRKFGDSGSGDLTVYVNDVLVGVAPYDASVQTSTITANVSGSFVLTVETPSNGNRIAIDDLSITAFSSSDNVEIIYEDFQDCDNISFTAFSVSSTANWECSNSNGYEQINAYNADEAADDYLISEELNLDTYSNEVLTFESYNQYSDDNIDGAEVELLYTTAYTGDPSTTTWQSIDATFASADSETWTPSGDVNLSAISGNAVRIAFHYTSSGTGPGSSSLWRIDDVELSGVLGNVGPAINNISQSPATGVTPSDAVTVSADVTDSDGIASVVLNWGTESGNLPNEITMNLSSGDTYVADTDIPAQADGTTVYYEIVATDANTSPETSTSTTQNYTSLELLSLIISEVADPGNTPNAKFVEVYNNGSSTIDFSSQIVYLARYSNGNTTTNNSSVELTGTLAPGDYYVIAYSSSAFPSAYGFEADLYSGFVSGNGDDVYALYQNGDENSGTLLDIYGEIGVDGTGEAWEYKDSRAVRNSLSYEPSATWIASQWDITAANTEDMTPNSGEAVAYTYSEGTWSPANPEGNVTSSDNIVIENGQVNFSSDIEVNDLIINSDGALTVEAVLGVNGDITNNGSLTFISNNTSVGQLGEFNGSITGNDINVQRYIPGGNRAFRFLTSTVTTSTSIHANWQENDVSSEGYGIHITGSTDGSNGFDATPSGNPSLFGFDNANEAWFSIDNTDVNTLVAGEPYRVFVRGDRTIDVSQNSSTATATTLRATGTLATGDQTTNLANTQDNFNFIGNPYQAIVDMNLVLDNSTNLNTNQYYVWDPNMNTQGAYVTVDLSTGAPTPSGSAANQFIQPGQAAFVTTLTNADASILFEESDKATGESMTGVFRNSDQFNTSTINIDLQSQLAYANNGSMADGALLKFVANASNGIEANDAAKLGNIDETLSIVNGGHYLSIETRDLPQIGEVIPFYLSNYRQEDYVFRINLNNINGVTAYLVDEYLGTQTPLVNNEENVISFNVNEADEESVSPTRFSITFADSNLANTTIDKNSFALYPNPTNTGEFTIQLAGSSADRLEVKVFDMLGKQVYGKQFETFENQIKVTEVALQTGIYLVQLNQKGKTYTQKLIVK</sequence>
<evidence type="ECO:0000313" key="2">
    <source>
        <dbReference type="Proteomes" id="UP000356253"/>
    </source>
</evidence>
<proteinExistence type="predicted"/>
<accession>A0AC61Y978</accession>